<sequence>MSSISSACPLLRIEHTCFLNCSVLHLPTLTRAVTFSPPIYYSKITFDLQDIRDQVPGKTGCTGSVMVVFVSA</sequence>
<reference evidence="1" key="1">
    <citation type="journal article" date="2016" name="Nat. Genet.">
        <title>A high-quality carrot genome assembly provides new insights into carotenoid accumulation and asterid genome evolution.</title>
        <authorList>
            <person name="Iorizzo M."/>
            <person name="Ellison S."/>
            <person name="Senalik D."/>
            <person name="Zeng P."/>
            <person name="Satapoomin P."/>
            <person name="Huang J."/>
            <person name="Bowman M."/>
            <person name="Iovene M."/>
            <person name="Sanseverino W."/>
            <person name="Cavagnaro P."/>
            <person name="Yildiz M."/>
            <person name="Macko-Podgorni A."/>
            <person name="Moranska E."/>
            <person name="Grzebelus E."/>
            <person name="Grzebelus D."/>
            <person name="Ashrafi H."/>
            <person name="Zheng Z."/>
            <person name="Cheng S."/>
            <person name="Spooner D."/>
            <person name="Van Deynze A."/>
            <person name="Simon P."/>
        </authorList>
    </citation>
    <scope>NUCLEOTIDE SEQUENCE [LARGE SCALE GENOMIC DNA]</scope>
    <source>
        <tissue evidence="1">Leaf</tissue>
    </source>
</reference>
<proteinExistence type="predicted"/>
<comment type="caution">
    <text evidence="1">The sequence shown here is derived from an EMBL/GenBank/DDBJ whole genome shotgun (WGS) entry which is preliminary data.</text>
</comment>
<dbReference type="Gramene" id="KZM91680">
    <property type="protein sequence ID" value="KZM91680"/>
    <property type="gene ID" value="DCAR_020955"/>
</dbReference>
<gene>
    <name evidence="1" type="ORF">DCAR_020955</name>
</gene>
<dbReference type="EMBL" id="LNRQ01000006">
    <property type="protein sequence ID" value="KZM91680.1"/>
    <property type="molecule type" value="Genomic_DNA"/>
</dbReference>
<organism evidence="1">
    <name type="scientific">Daucus carota subsp. sativus</name>
    <name type="common">Carrot</name>
    <dbReference type="NCBI Taxonomy" id="79200"/>
    <lineage>
        <taxon>Eukaryota</taxon>
        <taxon>Viridiplantae</taxon>
        <taxon>Streptophyta</taxon>
        <taxon>Embryophyta</taxon>
        <taxon>Tracheophyta</taxon>
        <taxon>Spermatophyta</taxon>
        <taxon>Magnoliopsida</taxon>
        <taxon>eudicotyledons</taxon>
        <taxon>Gunneridae</taxon>
        <taxon>Pentapetalae</taxon>
        <taxon>asterids</taxon>
        <taxon>campanulids</taxon>
        <taxon>Apiales</taxon>
        <taxon>Apiaceae</taxon>
        <taxon>Apioideae</taxon>
        <taxon>Scandiceae</taxon>
        <taxon>Daucinae</taxon>
        <taxon>Daucus</taxon>
        <taxon>Daucus sect. Daucus</taxon>
    </lineage>
</organism>
<protein>
    <submittedName>
        <fullName evidence="1">Uncharacterized protein</fullName>
    </submittedName>
</protein>
<name>A0A161ZX61_DAUCS</name>
<accession>A0A161ZX61</accession>
<evidence type="ECO:0000313" key="1">
    <source>
        <dbReference type="EMBL" id="KZM91680.1"/>
    </source>
</evidence>
<dbReference type="AlphaFoldDB" id="A0A161ZX61"/>